<protein>
    <submittedName>
        <fullName evidence="1">Uncharacterized protein</fullName>
    </submittedName>
</protein>
<proteinExistence type="predicted"/>
<accession>W9RBP5</accession>
<keyword evidence="2" id="KW-1185">Reference proteome</keyword>
<name>W9RBP5_9ROSA</name>
<sequence>MFGFSPGSNLRSSFAARDGNEGCKSPPSSRTLVRTPSLVLPKSLVLSLLGSPPSSLESPSTPGFTSTLLSSKFLLQSCLECLVVAPAISVNSSGSLKVDEGPESLAPGGFARWYFGTSLLTLISRFQDGEVREEKETK</sequence>
<dbReference type="EMBL" id="KE344832">
    <property type="protein sequence ID" value="EXB81078.1"/>
    <property type="molecule type" value="Genomic_DNA"/>
</dbReference>
<dbReference type="Proteomes" id="UP000030645">
    <property type="component" value="Unassembled WGS sequence"/>
</dbReference>
<organism evidence="1 2">
    <name type="scientific">Morus notabilis</name>
    <dbReference type="NCBI Taxonomy" id="981085"/>
    <lineage>
        <taxon>Eukaryota</taxon>
        <taxon>Viridiplantae</taxon>
        <taxon>Streptophyta</taxon>
        <taxon>Embryophyta</taxon>
        <taxon>Tracheophyta</taxon>
        <taxon>Spermatophyta</taxon>
        <taxon>Magnoliopsida</taxon>
        <taxon>eudicotyledons</taxon>
        <taxon>Gunneridae</taxon>
        <taxon>Pentapetalae</taxon>
        <taxon>rosids</taxon>
        <taxon>fabids</taxon>
        <taxon>Rosales</taxon>
        <taxon>Moraceae</taxon>
        <taxon>Moreae</taxon>
        <taxon>Morus</taxon>
    </lineage>
</organism>
<evidence type="ECO:0000313" key="2">
    <source>
        <dbReference type="Proteomes" id="UP000030645"/>
    </source>
</evidence>
<gene>
    <name evidence="1" type="ORF">L484_014010</name>
</gene>
<dbReference type="AlphaFoldDB" id="W9RBP5"/>
<evidence type="ECO:0000313" key="1">
    <source>
        <dbReference type="EMBL" id="EXB81078.1"/>
    </source>
</evidence>
<reference evidence="2" key="1">
    <citation type="submission" date="2013-01" db="EMBL/GenBank/DDBJ databases">
        <title>Draft Genome Sequence of a Mulberry Tree, Morus notabilis C.K. Schneid.</title>
        <authorList>
            <person name="He N."/>
            <person name="Zhao S."/>
        </authorList>
    </citation>
    <scope>NUCLEOTIDE SEQUENCE</scope>
</reference>